<reference evidence="2" key="1">
    <citation type="journal article" date="2020" name="Nature">
        <title>Giant virus diversity and host interactions through global metagenomics.</title>
        <authorList>
            <person name="Schulz F."/>
            <person name="Roux S."/>
            <person name="Paez-Espino D."/>
            <person name="Jungbluth S."/>
            <person name="Walsh D.A."/>
            <person name="Denef V.J."/>
            <person name="McMahon K.D."/>
            <person name="Konstantinidis K.T."/>
            <person name="Eloe-Fadrosh E.A."/>
            <person name="Kyrpides N.C."/>
            <person name="Woyke T."/>
        </authorList>
    </citation>
    <scope>NUCLEOTIDE SEQUENCE</scope>
    <source>
        <strain evidence="2">GVMAG-M-3300023184-186</strain>
    </source>
</reference>
<dbReference type="EMBL" id="MN740066">
    <property type="protein sequence ID" value="QHT86299.1"/>
    <property type="molecule type" value="Genomic_DNA"/>
</dbReference>
<dbReference type="Pfam" id="PF13589">
    <property type="entry name" value="HATPase_c_3"/>
    <property type="match status" value="1"/>
</dbReference>
<name>A0A6C0I0J9_9ZZZZ</name>
<proteinExistence type="predicted"/>
<feature type="region of interest" description="Disordered" evidence="1">
    <location>
        <begin position="471"/>
        <end position="574"/>
    </location>
</feature>
<sequence length="612" mass="70406">MIKSGAPHFRALRKQYSHSNYTLEKSINEFIDNIIKKQVDVIIYTRVSEEGDILRIDIKDNFYYGFADLELEGEYNPFNMGHINISHDNDDETSEFGIGMKAAAISTANNLTVYTKVRNVCYKIDADFIRMAEEKDVNDSYNSFITQISEEEYLREHQLTQVREHQLTQVREHQLTQVREHQCGYDAALMDAIELTQGSTISLTNIKSSAYTKCTQEAITEKLINGIKDTYSQYIRAGSRIIVNGKQVEPEYNYFTDERCEPFNIHKKIYCFCKEFKEEIYCLKNLFYIFDQKNNKWEKITLSNGIENFIREKEADGYILEDTIDIISTITMYSNHNGELSRDIALPRDIVEIYKDDRKYANKSLKGTNNGAHNYTIHCIKFKSKKIGKKLGITFNKDITLENENIYINAIKSAIKDNRSHFSCDTSTETNRRLCEKAIALNLINIDIFPNDKLHKSYRRYVHTPVLEMPKGSVPAPVDEIPKKPKSEKIKEPILEPVDEIPKEPASEKSKEPISAPVDEIPKEPKSTSEIPKESVDEIPKEPKPAPVDEILKEPKPAPVDEIPVEDVTDKDTINDDARDKLQKVINILSSKLNTPIELKKINDLLYIAETM</sequence>
<evidence type="ECO:0000256" key="1">
    <source>
        <dbReference type="SAM" id="MobiDB-lite"/>
    </source>
</evidence>
<protein>
    <submittedName>
        <fullName evidence="2">Uncharacterized protein</fullName>
    </submittedName>
</protein>
<organism evidence="2">
    <name type="scientific">viral metagenome</name>
    <dbReference type="NCBI Taxonomy" id="1070528"/>
    <lineage>
        <taxon>unclassified sequences</taxon>
        <taxon>metagenomes</taxon>
        <taxon>organismal metagenomes</taxon>
    </lineage>
</organism>
<accession>A0A6C0I0J9</accession>
<evidence type="ECO:0000313" key="2">
    <source>
        <dbReference type="EMBL" id="QHT86299.1"/>
    </source>
</evidence>
<dbReference type="AlphaFoldDB" id="A0A6C0I0J9"/>
<feature type="compositionally biased region" description="Basic and acidic residues" evidence="1">
    <location>
        <begin position="480"/>
        <end position="512"/>
    </location>
</feature>
<feature type="compositionally biased region" description="Basic and acidic residues" evidence="1">
    <location>
        <begin position="520"/>
        <end position="544"/>
    </location>
</feature>